<proteinExistence type="predicted"/>
<protein>
    <submittedName>
        <fullName evidence="1">Uncharacterized protein</fullName>
    </submittedName>
</protein>
<reference evidence="1" key="1">
    <citation type="submission" date="2014-09" db="EMBL/GenBank/DDBJ databases">
        <authorList>
            <person name="Magalhaes I.L.F."/>
            <person name="Oliveira U."/>
            <person name="Santos F.R."/>
            <person name="Vidigal T.H.D.A."/>
            <person name="Brescovit A.D."/>
            <person name="Santos A.J."/>
        </authorList>
    </citation>
    <scope>NUCLEOTIDE SEQUENCE</scope>
    <source>
        <tissue evidence="1">Shoot tissue taken approximately 20 cm above the soil surface</tissue>
    </source>
</reference>
<sequence length="26" mass="2923">MCTSHIMMPLQQAAPVFAVLLTYSRI</sequence>
<organism evidence="1">
    <name type="scientific">Arundo donax</name>
    <name type="common">Giant reed</name>
    <name type="synonym">Donax arundinaceus</name>
    <dbReference type="NCBI Taxonomy" id="35708"/>
    <lineage>
        <taxon>Eukaryota</taxon>
        <taxon>Viridiplantae</taxon>
        <taxon>Streptophyta</taxon>
        <taxon>Embryophyta</taxon>
        <taxon>Tracheophyta</taxon>
        <taxon>Spermatophyta</taxon>
        <taxon>Magnoliopsida</taxon>
        <taxon>Liliopsida</taxon>
        <taxon>Poales</taxon>
        <taxon>Poaceae</taxon>
        <taxon>PACMAD clade</taxon>
        <taxon>Arundinoideae</taxon>
        <taxon>Arundineae</taxon>
        <taxon>Arundo</taxon>
    </lineage>
</organism>
<dbReference type="AlphaFoldDB" id="A0A0A9AGW6"/>
<accession>A0A0A9AGW6</accession>
<reference evidence="1" key="2">
    <citation type="journal article" date="2015" name="Data Brief">
        <title>Shoot transcriptome of the giant reed, Arundo donax.</title>
        <authorList>
            <person name="Barrero R.A."/>
            <person name="Guerrero F.D."/>
            <person name="Moolhuijzen P."/>
            <person name="Goolsby J.A."/>
            <person name="Tidwell J."/>
            <person name="Bellgard S.E."/>
            <person name="Bellgard M.I."/>
        </authorList>
    </citation>
    <scope>NUCLEOTIDE SEQUENCE</scope>
    <source>
        <tissue evidence="1">Shoot tissue taken approximately 20 cm above the soil surface</tissue>
    </source>
</reference>
<dbReference type="EMBL" id="GBRH01246966">
    <property type="protein sequence ID" value="JAD50929.1"/>
    <property type="molecule type" value="Transcribed_RNA"/>
</dbReference>
<name>A0A0A9AGW6_ARUDO</name>
<evidence type="ECO:0000313" key="1">
    <source>
        <dbReference type="EMBL" id="JAD50929.1"/>
    </source>
</evidence>